<dbReference type="EC" id="5.3.1.6" evidence="3"/>
<evidence type="ECO:0000256" key="2">
    <source>
        <dbReference type="ARBA" id="ARBA00023235"/>
    </source>
</evidence>
<dbReference type="Gene3D" id="3.40.1400.10">
    <property type="entry name" value="Sugar-phosphate isomerase, RpiB/LacA/LacB"/>
    <property type="match status" value="1"/>
</dbReference>
<dbReference type="AlphaFoldDB" id="A0A645FP25"/>
<evidence type="ECO:0000313" key="3">
    <source>
        <dbReference type="EMBL" id="MPN16177.1"/>
    </source>
</evidence>
<dbReference type="SUPFAM" id="SSF89623">
    <property type="entry name" value="Ribose/Galactose isomerase RpiB/AlsB"/>
    <property type="match status" value="1"/>
</dbReference>
<dbReference type="PANTHER" id="PTHR43732:SF1">
    <property type="entry name" value="RIBOSE 5-PHOSPHATE ISOMERASE"/>
    <property type="match status" value="1"/>
</dbReference>
<evidence type="ECO:0000256" key="1">
    <source>
        <dbReference type="ARBA" id="ARBA00008754"/>
    </source>
</evidence>
<dbReference type="EMBL" id="VSSQ01063094">
    <property type="protein sequence ID" value="MPN16177.1"/>
    <property type="molecule type" value="Genomic_DNA"/>
</dbReference>
<dbReference type="InterPro" id="IPR003500">
    <property type="entry name" value="RpiB_LacA_LacB"/>
</dbReference>
<gene>
    <name evidence="3" type="primary">rpiB_27</name>
    <name evidence="3" type="ORF">SDC9_163515</name>
</gene>
<dbReference type="InterPro" id="IPR036569">
    <property type="entry name" value="RpiB_LacA_LacB_sf"/>
</dbReference>
<dbReference type="InterPro" id="IPR051812">
    <property type="entry name" value="SPI_LacAB/RpiB"/>
</dbReference>
<comment type="similarity">
    <text evidence="1">Belongs to the LacAB/RpiB family.</text>
</comment>
<dbReference type="NCBIfam" id="TIGR00689">
    <property type="entry name" value="rpiB_lacA_lacB"/>
    <property type="match status" value="1"/>
</dbReference>
<dbReference type="NCBIfam" id="NF004051">
    <property type="entry name" value="PRK05571.1"/>
    <property type="match status" value="1"/>
</dbReference>
<comment type="caution">
    <text evidence="3">The sequence shown here is derived from an EMBL/GenBank/DDBJ whole genome shotgun (WGS) entry which is preliminary data.</text>
</comment>
<proteinExistence type="inferred from homology"/>
<dbReference type="PANTHER" id="PTHR43732">
    <property type="entry name" value="RIBOSE 5-PHOSPHATE ISOMERASE-RELATED"/>
    <property type="match status" value="1"/>
</dbReference>
<dbReference type="PIRSF" id="PIRSF005384">
    <property type="entry name" value="RpiB_LacA_B"/>
    <property type="match status" value="1"/>
</dbReference>
<keyword evidence="2 3" id="KW-0413">Isomerase</keyword>
<dbReference type="Pfam" id="PF02502">
    <property type="entry name" value="LacAB_rpiB"/>
    <property type="match status" value="1"/>
</dbReference>
<name>A0A645FP25_9ZZZZ</name>
<accession>A0A645FP25</accession>
<protein>
    <submittedName>
        <fullName evidence="3">Ribose-5-P isomerase B</fullName>
        <ecNumber evidence="3">5.3.1.6</ecNumber>
    </submittedName>
</protein>
<dbReference type="GO" id="GO:0004751">
    <property type="term" value="F:ribose-5-phosphate isomerase activity"/>
    <property type="evidence" value="ECO:0007669"/>
    <property type="project" value="UniProtKB-EC"/>
</dbReference>
<dbReference type="GO" id="GO:0005975">
    <property type="term" value="P:carbohydrate metabolic process"/>
    <property type="evidence" value="ECO:0007669"/>
    <property type="project" value="InterPro"/>
</dbReference>
<reference evidence="3" key="1">
    <citation type="submission" date="2019-08" db="EMBL/GenBank/DDBJ databases">
        <authorList>
            <person name="Kucharzyk K."/>
            <person name="Murdoch R.W."/>
            <person name="Higgins S."/>
            <person name="Loffler F."/>
        </authorList>
    </citation>
    <scope>NUCLEOTIDE SEQUENCE</scope>
</reference>
<sequence length="159" mass="17259">MRIGIGADHNAYDAKENLKEYIMSLGYQIEDYGCYSPDAVDYPSIAFSVAQGILDGEVTRGILICGTGIGMAIAANKIPGIRAAQVHDPYSAERAQLSNNAQIITFGAKIIGIDNMKLLTKEYLSNTFQGGASERKINQISQKENQRHNVTIEEGLSCS</sequence>
<organism evidence="3">
    <name type="scientific">bioreactor metagenome</name>
    <dbReference type="NCBI Taxonomy" id="1076179"/>
    <lineage>
        <taxon>unclassified sequences</taxon>
        <taxon>metagenomes</taxon>
        <taxon>ecological metagenomes</taxon>
    </lineage>
</organism>